<feature type="transmembrane region" description="Helical" evidence="1">
    <location>
        <begin position="159"/>
        <end position="187"/>
    </location>
</feature>
<feature type="transmembrane region" description="Helical" evidence="1">
    <location>
        <begin position="493"/>
        <end position="515"/>
    </location>
</feature>
<dbReference type="Pfam" id="PF16949">
    <property type="entry name" value="ABC_tran_2"/>
    <property type="match status" value="1"/>
</dbReference>
<reference evidence="2 3" key="1">
    <citation type="submission" date="2016-11" db="EMBL/GenBank/DDBJ databases">
        <authorList>
            <person name="Jaros S."/>
            <person name="Januszkiewicz K."/>
            <person name="Wedrychowicz H."/>
        </authorList>
    </citation>
    <scope>NUCLEOTIDE SEQUENCE [LARGE SCALE GENOMIC DNA]</scope>
    <source>
        <strain evidence="2 3">DSM 3090</strain>
    </source>
</reference>
<sequence length="554" mass="61892">MKKFSWNSLSIKNLKLILKINLINTLGLNKLGKKHRKSNLKDIFVGGGVLFSLIIIGILVSLYFSLMAKGLKSVGMLDLLLYMSVLVVMLLTFFTSMFKAQGILFSAKDFELLMTMPVQPSTILSSKIIELLVINYLFSAMVIFPSSIIYFTYKQGVNPVFFLFIIALFFFVPLLPIVISSLFAFLLSYISSKVKAKNIVLMILSMASLILILVGSSKMNTLISYVMKNSTSITNAINKLCPPAFLYVDAVTNYNIISLIKMILWSLIPFILFVAVFSKGYMDINLKLGEIYKKGNYKIKRLKQSSVFKALLKKEIKRYISSPIYVMNTSVGVVMSTVAAVSSLFVGSQGIIKILASGNDMTAVMPLMLQFIQLIPIAVLVFSASLSCTTGSSISIEGKNLWILKTLPVEAKQVFLVKIFVNLIITVPAIILDSILFAIGFKLNPLNFFFVLSIPLLLSLFSAISGLIINLTFPNFSWKSETYVVKQSISSMLSMFLGIIVMIAIGFIIYLTYKFTSIRNLYVYLTAVIVVLTILIFIAIMKLRKKGEQMFREL</sequence>
<feature type="transmembrane region" description="Helical" evidence="1">
    <location>
        <begin position="415"/>
        <end position="441"/>
    </location>
</feature>
<name>A0A1M6P3Y7_9CLOT</name>
<keyword evidence="1" id="KW-1133">Transmembrane helix</keyword>
<feature type="transmembrane region" description="Helical" evidence="1">
    <location>
        <begin position="43"/>
        <end position="67"/>
    </location>
</feature>
<dbReference type="STRING" id="1121331.SAMN02745248_01577"/>
<dbReference type="EMBL" id="FRAD01000012">
    <property type="protein sequence ID" value="SHK02620.1"/>
    <property type="molecule type" value="Genomic_DNA"/>
</dbReference>
<evidence type="ECO:0000313" key="3">
    <source>
        <dbReference type="Proteomes" id="UP000183952"/>
    </source>
</evidence>
<feature type="transmembrane region" description="Helical" evidence="1">
    <location>
        <begin position="131"/>
        <end position="153"/>
    </location>
</feature>
<gene>
    <name evidence="2" type="ORF">SAMN02745248_01577</name>
</gene>
<feature type="transmembrane region" description="Helical" evidence="1">
    <location>
        <begin position="447"/>
        <end position="473"/>
    </location>
</feature>
<feature type="transmembrane region" description="Helical" evidence="1">
    <location>
        <begin position="199"/>
        <end position="217"/>
    </location>
</feature>
<dbReference type="InterPro" id="IPR031599">
    <property type="entry name" value="ABC_tran_2"/>
</dbReference>
<feature type="transmembrane region" description="Helical" evidence="1">
    <location>
        <begin position="367"/>
        <end position="394"/>
    </location>
</feature>
<proteinExistence type="predicted"/>
<evidence type="ECO:0000256" key="1">
    <source>
        <dbReference type="SAM" id="Phobius"/>
    </source>
</evidence>
<evidence type="ECO:0000313" key="2">
    <source>
        <dbReference type="EMBL" id="SHK02620.1"/>
    </source>
</evidence>
<keyword evidence="1" id="KW-0472">Membrane</keyword>
<feature type="transmembrane region" description="Helical" evidence="1">
    <location>
        <begin position="79"/>
        <end position="98"/>
    </location>
</feature>
<dbReference type="Proteomes" id="UP000183952">
    <property type="component" value="Unassembled WGS sequence"/>
</dbReference>
<dbReference type="RefSeq" id="WP_072903536.1">
    <property type="nucleotide sequence ID" value="NZ_FRAD01000012.1"/>
</dbReference>
<feature type="transmembrane region" description="Helical" evidence="1">
    <location>
        <begin position="521"/>
        <end position="541"/>
    </location>
</feature>
<organism evidence="2 3">
    <name type="scientific">Hathewaya proteolytica DSM 3090</name>
    <dbReference type="NCBI Taxonomy" id="1121331"/>
    <lineage>
        <taxon>Bacteria</taxon>
        <taxon>Bacillati</taxon>
        <taxon>Bacillota</taxon>
        <taxon>Clostridia</taxon>
        <taxon>Eubacteriales</taxon>
        <taxon>Clostridiaceae</taxon>
        <taxon>Hathewaya</taxon>
    </lineage>
</organism>
<keyword evidence="3" id="KW-1185">Reference proteome</keyword>
<feature type="transmembrane region" description="Helical" evidence="1">
    <location>
        <begin position="256"/>
        <end position="277"/>
    </location>
</feature>
<protein>
    <submittedName>
        <fullName evidence="2">ABC-2 type transport system permease protein</fullName>
    </submittedName>
</protein>
<feature type="transmembrane region" description="Helical" evidence="1">
    <location>
        <begin position="324"/>
        <end position="347"/>
    </location>
</feature>
<accession>A0A1M6P3Y7</accession>
<keyword evidence="1" id="KW-0812">Transmembrane</keyword>
<dbReference type="AlphaFoldDB" id="A0A1M6P3Y7"/>